<evidence type="ECO:0000313" key="1">
    <source>
        <dbReference type="EMBL" id="KOF80646.1"/>
    </source>
</evidence>
<proteinExistence type="predicted"/>
<dbReference type="AlphaFoldDB" id="A0A0L8GUC8"/>
<gene>
    <name evidence="1" type="ORF">OCBIM_22027601mg</name>
</gene>
<organism evidence="1">
    <name type="scientific">Octopus bimaculoides</name>
    <name type="common">California two-spotted octopus</name>
    <dbReference type="NCBI Taxonomy" id="37653"/>
    <lineage>
        <taxon>Eukaryota</taxon>
        <taxon>Metazoa</taxon>
        <taxon>Spiralia</taxon>
        <taxon>Lophotrochozoa</taxon>
        <taxon>Mollusca</taxon>
        <taxon>Cephalopoda</taxon>
        <taxon>Coleoidea</taxon>
        <taxon>Octopodiformes</taxon>
        <taxon>Octopoda</taxon>
        <taxon>Incirrata</taxon>
        <taxon>Octopodidae</taxon>
        <taxon>Octopus</taxon>
    </lineage>
</organism>
<dbReference type="EMBL" id="KQ420313">
    <property type="protein sequence ID" value="KOF80646.1"/>
    <property type="molecule type" value="Genomic_DNA"/>
</dbReference>
<accession>A0A0L8GUC8</accession>
<reference evidence="1" key="1">
    <citation type="submission" date="2015-07" db="EMBL/GenBank/DDBJ databases">
        <title>MeaNS - Measles Nucleotide Surveillance Program.</title>
        <authorList>
            <person name="Tran T."/>
            <person name="Druce J."/>
        </authorList>
    </citation>
    <scope>NUCLEOTIDE SEQUENCE</scope>
    <source>
        <strain evidence="1">UCB-OBI-ISO-001</strain>
        <tissue evidence="1">Gonad</tissue>
    </source>
</reference>
<protein>
    <submittedName>
        <fullName evidence="1">Uncharacterized protein</fullName>
    </submittedName>
</protein>
<name>A0A0L8GUC8_OCTBM</name>
<sequence length="55" mass="6593">MRQRNNKPWTCFIDRHMGVPHSPHYIRTHKQLSVLSTFVQTTKCLDKHTHIHKNS</sequence>